<keyword evidence="3 7" id="KW-0378">Hydrolase</keyword>
<dbReference type="Pfam" id="PF04916">
    <property type="entry name" value="Phospholip_B"/>
    <property type="match status" value="1"/>
</dbReference>
<comment type="caution">
    <text evidence="8">The sequence shown here is derived from an EMBL/GenBank/DDBJ whole genome shotgun (WGS) entry which is preliminary data.</text>
</comment>
<evidence type="ECO:0000256" key="3">
    <source>
        <dbReference type="ARBA" id="ARBA00022801"/>
    </source>
</evidence>
<evidence type="ECO:0000313" key="8">
    <source>
        <dbReference type="EMBL" id="CAH3047015.1"/>
    </source>
</evidence>
<dbReference type="EC" id="3.1.1.-" evidence="7"/>
<evidence type="ECO:0000256" key="4">
    <source>
        <dbReference type="ARBA" id="ARBA00022963"/>
    </source>
</evidence>
<feature type="non-terminal residue" evidence="8">
    <location>
        <position position="526"/>
    </location>
</feature>
<evidence type="ECO:0000256" key="7">
    <source>
        <dbReference type="RuleBase" id="RU364138"/>
    </source>
</evidence>
<dbReference type="InterPro" id="IPR007000">
    <property type="entry name" value="PLipase_B-like"/>
</dbReference>
<comment type="function">
    <text evidence="7">Putative phospholipase.</text>
</comment>
<accession>A0ABN8NEG3</accession>
<name>A0ABN8NEG3_9CNID</name>
<proteinExistence type="inferred from homology"/>
<evidence type="ECO:0000256" key="6">
    <source>
        <dbReference type="ARBA" id="ARBA00023180"/>
    </source>
</evidence>
<keyword evidence="2 7" id="KW-0732">Signal</keyword>
<evidence type="ECO:0000256" key="5">
    <source>
        <dbReference type="ARBA" id="ARBA00023098"/>
    </source>
</evidence>
<comment type="similarity">
    <text evidence="1 7">Belongs to the phospholipase B-like family.</text>
</comment>
<dbReference type="PANTHER" id="PTHR12370">
    <property type="entry name" value="PHOSPHOLIPASE B-RELATED"/>
    <property type="match status" value="1"/>
</dbReference>
<feature type="signal peptide" evidence="7">
    <location>
        <begin position="1"/>
        <end position="17"/>
    </location>
</feature>
<gene>
    <name evidence="8" type="ORF">PLOB_00010002</name>
</gene>
<feature type="chain" id="PRO_5044992759" description="Phospholipase B-like" evidence="7">
    <location>
        <begin position="18"/>
        <end position="526"/>
    </location>
</feature>
<sequence length="526" mass="59680">MLFTLLCLLSTVRLSHSDPGYSMNGTVYYTKGKYHIEFGVLDKEKGVAYGIYVDNINSTGWGELDIVSGTGETSYSDTTIMYAAGYLEGALTAKRINENYVNIHDEFFSESSESFMEKVKNWYDKQEEWMRSKIKSESNSSSLWKQMGNIVSQYDGLIAGYTDYPATEQALGKFAFQILNGVGDYITLEGVLNPKTLPDWSKMSDSEILTKLGKMGHCSALIKVRPGYEDIFAGHSSWFAYAAVMRIYKHYFFNLKDPSTGAKRMSFSSYAGYLESLDDFYIMDSGLIMLQTTNSLFNTSLLKYVSTESLLAWHRVRLANLMARSGKEWAGIYTQYNSGTYNNQYMLLDLKKVQLKKSLLTGALWVVEQIPGLVVSGDQTEILRAGYWPSYNVPFYEQIYNLSGFPEFVKKHGLMYSYQLAPRAEIFRRDQGKVVDIESMKHILRYNDYPNDTYSDNNPYNSICSRGDLLKASDRSPNGCYDTKVTDFSMAESLMSEAISGPTYQGLPVFCWSNYTFKNKHVGLVS</sequence>
<evidence type="ECO:0000313" key="9">
    <source>
        <dbReference type="Proteomes" id="UP001159405"/>
    </source>
</evidence>
<keyword evidence="4 7" id="KW-0442">Lipid degradation</keyword>
<organism evidence="8 9">
    <name type="scientific">Porites lobata</name>
    <dbReference type="NCBI Taxonomy" id="104759"/>
    <lineage>
        <taxon>Eukaryota</taxon>
        <taxon>Metazoa</taxon>
        <taxon>Cnidaria</taxon>
        <taxon>Anthozoa</taxon>
        <taxon>Hexacorallia</taxon>
        <taxon>Scleractinia</taxon>
        <taxon>Fungiina</taxon>
        <taxon>Poritidae</taxon>
        <taxon>Porites</taxon>
    </lineage>
</organism>
<evidence type="ECO:0000256" key="2">
    <source>
        <dbReference type="ARBA" id="ARBA00022729"/>
    </source>
</evidence>
<protein>
    <recommendedName>
        <fullName evidence="7">Phospholipase B-like</fullName>
        <ecNumber evidence="7">3.1.1.-</ecNumber>
    </recommendedName>
</protein>
<keyword evidence="9" id="KW-1185">Reference proteome</keyword>
<dbReference type="PANTHER" id="PTHR12370:SF1">
    <property type="entry name" value="PHOSPHOLIPASE B-LIKE 1"/>
    <property type="match status" value="1"/>
</dbReference>
<evidence type="ECO:0000256" key="1">
    <source>
        <dbReference type="ARBA" id="ARBA00007835"/>
    </source>
</evidence>
<reference evidence="8 9" key="1">
    <citation type="submission" date="2022-05" db="EMBL/GenBank/DDBJ databases">
        <authorList>
            <consortium name="Genoscope - CEA"/>
            <person name="William W."/>
        </authorList>
    </citation>
    <scope>NUCLEOTIDE SEQUENCE [LARGE SCALE GENOMIC DNA]</scope>
</reference>
<keyword evidence="5 7" id="KW-0443">Lipid metabolism</keyword>
<dbReference type="Gene3D" id="3.60.60.30">
    <property type="match status" value="1"/>
</dbReference>
<keyword evidence="6" id="KW-0325">Glycoprotein</keyword>
<dbReference type="Proteomes" id="UP001159405">
    <property type="component" value="Unassembled WGS sequence"/>
</dbReference>
<dbReference type="EMBL" id="CALNXK010000015">
    <property type="protein sequence ID" value="CAH3047015.1"/>
    <property type="molecule type" value="Genomic_DNA"/>
</dbReference>